<dbReference type="GO" id="GO:0080090">
    <property type="term" value="P:regulation of primary metabolic process"/>
    <property type="evidence" value="ECO:0007669"/>
    <property type="project" value="UniProtKB-ARBA"/>
</dbReference>
<evidence type="ECO:0000259" key="9">
    <source>
        <dbReference type="PROSITE" id="PS50090"/>
    </source>
</evidence>
<evidence type="ECO:0000259" key="10">
    <source>
        <dbReference type="PROSITE" id="PS51294"/>
    </source>
</evidence>
<dbReference type="PROSITE" id="PS50090">
    <property type="entry name" value="MYB_LIKE"/>
    <property type="match status" value="2"/>
</dbReference>
<evidence type="ECO:0000256" key="6">
    <source>
        <dbReference type="ARBA" id="ARBA00023163"/>
    </source>
</evidence>
<feature type="compositionally biased region" description="Polar residues" evidence="8">
    <location>
        <begin position="108"/>
        <end position="130"/>
    </location>
</feature>
<accession>A0A067JIU0</accession>
<reference evidence="11" key="2">
    <citation type="submission" date="2014-06" db="EMBL/GenBank/DDBJ databases">
        <title>Genome-wide analysis of the MYB gene family in physic nut (Jatropha curcas L.).</title>
        <authorList>
            <person name="Zhou C."/>
            <person name="Wu P."/>
            <person name="Chen Y."/>
            <person name="Li M."/>
            <person name="Jiang H."/>
            <person name="Wu G."/>
        </authorList>
    </citation>
    <scope>NUCLEOTIDE SEQUENCE</scope>
</reference>
<organism evidence="12 13">
    <name type="scientific">Jatropha curcas</name>
    <name type="common">Barbados nut</name>
    <dbReference type="NCBI Taxonomy" id="180498"/>
    <lineage>
        <taxon>Eukaryota</taxon>
        <taxon>Viridiplantae</taxon>
        <taxon>Streptophyta</taxon>
        <taxon>Embryophyta</taxon>
        <taxon>Tracheophyta</taxon>
        <taxon>Spermatophyta</taxon>
        <taxon>Magnoliopsida</taxon>
        <taxon>eudicotyledons</taxon>
        <taxon>Gunneridae</taxon>
        <taxon>Pentapetalae</taxon>
        <taxon>rosids</taxon>
        <taxon>fabids</taxon>
        <taxon>Malpighiales</taxon>
        <taxon>Euphorbiaceae</taxon>
        <taxon>Crotonoideae</taxon>
        <taxon>Jatropheae</taxon>
        <taxon>Jatropha</taxon>
    </lineage>
</organism>
<evidence type="ECO:0000256" key="4">
    <source>
        <dbReference type="ARBA" id="ARBA00023125"/>
    </source>
</evidence>
<dbReference type="FunFam" id="1.10.10.60:FF:000218">
    <property type="entry name" value="Myb transcription factor"/>
    <property type="match status" value="1"/>
</dbReference>
<dbReference type="EMBL" id="KK915213">
    <property type="protein sequence ID" value="KDP23777.1"/>
    <property type="molecule type" value="Genomic_DNA"/>
</dbReference>
<sequence length="220" mass="25527">MGGVAWTEEEDRLLRICIERYGEGKWHRVPLLAGLNRCRKSCRLRWLNYVRPNIKRGNFTQDEIDLMIKLHRLLGNRWSLIASRLPGRTANDVKNYWNCHISKRLNAQETKQKQITRNPPQPENPATSPRSPEGPSYLQPQHVEPSRCSPLAAIHVTEDGQGPRVIQEKENCYSGFEDRGFFADLELEFGNFFEDNKVAFGNDHFSSKNEWDDLISDLDF</sequence>
<keyword evidence="5" id="KW-0010">Activator</keyword>
<keyword evidence="4" id="KW-0238">DNA-binding</keyword>
<comment type="subcellular location">
    <subcellularLocation>
        <location evidence="1">Nucleus</location>
    </subcellularLocation>
</comment>
<dbReference type="KEGG" id="jcu:105647886"/>
<dbReference type="PANTHER" id="PTHR47999:SF20">
    <property type="entry name" value="MYB TRANSCRIPTION FACTOR"/>
    <property type="match status" value="1"/>
</dbReference>
<dbReference type="AlphaFoldDB" id="A0A067JIU0"/>
<keyword evidence="13" id="KW-1185">Reference proteome</keyword>
<dbReference type="GO" id="GO:0003677">
    <property type="term" value="F:DNA binding"/>
    <property type="evidence" value="ECO:0007669"/>
    <property type="project" value="UniProtKB-KW"/>
</dbReference>
<dbReference type="InterPro" id="IPR001005">
    <property type="entry name" value="SANT/Myb"/>
</dbReference>
<name>A0A067JIU0_JATCU</name>
<evidence type="ECO:0000256" key="3">
    <source>
        <dbReference type="ARBA" id="ARBA00023015"/>
    </source>
</evidence>
<keyword evidence="2" id="KW-0677">Repeat</keyword>
<dbReference type="InterPro" id="IPR015495">
    <property type="entry name" value="Myb_TF_plants"/>
</dbReference>
<keyword evidence="7" id="KW-0539">Nucleus</keyword>
<dbReference type="Pfam" id="PF00249">
    <property type="entry name" value="Myb_DNA-binding"/>
    <property type="match status" value="2"/>
</dbReference>
<evidence type="ECO:0000313" key="12">
    <source>
        <dbReference type="EMBL" id="KDP23777.1"/>
    </source>
</evidence>
<dbReference type="Proteomes" id="UP000027138">
    <property type="component" value="Unassembled WGS sequence"/>
</dbReference>
<dbReference type="SUPFAM" id="SSF46689">
    <property type="entry name" value="Homeodomain-like"/>
    <property type="match status" value="1"/>
</dbReference>
<evidence type="ECO:0000256" key="7">
    <source>
        <dbReference type="ARBA" id="ARBA00023242"/>
    </source>
</evidence>
<proteinExistence type="predicted"/>
<evidence type="ECO:0000256" key="2">
    <source>
        <dbReference type="ARBA" id="ARBA00022737"/>
    </source>
</evidence>
<protein>
    <submittedName>
        <fullName evidence="11">MYB family protein</fullName>
    </submittedName>
</protein>
<evidence type="ECO:0000313" key="11">
    <source>
        <dbReference type="EMBL" id="AIT52279.1"/>
    </source>
</evidence>
<evidence type="ECO:0000256" key="5">
    <source>
        <dbReference type="ARBA" id="ARBA00023159"/>
    </source>
</evidence>
<feature type="domain" description="HTH myb-type" evidence="10">
    <location>
        <begin position="55"/>
        <end position="105"/>
    </location>
</feature>
<reference evidence="12 13" key="1">
    <citation type="journal article" date="2014" name="PLoS ONE">
        <title>Global Analysis of Gene Expression Profiles in Physic Nut (Jatropha curcas L.) Seedlings Exposed to Salt Stress.</title>
        <authorList>
            <person name="Zhang L."/>
            <person name="Zhang C."/>
            <person name="Wu P."/>
            <person name="Chen Y."/>
            <person name="Li M."/>
            <person name="Jiang H."/>
            <person name="Wu G."/>
        </authorList>
    </citation>
    <scope>NUCLEOTIDE SEQUENCE [LARGE SCALE GENOMIC DNA]</scope>
    <source>
        <strain evidence="13">cv. GZQX0401</strain>
        <tissue evidence="12">Young leaves</tissue>
    </source>
</reference>
<dbReference type="PROSITE" id="PS51294">
    <property type="entry name" value="HTH_MYB"/>
    <property type="match status" value="2"/>
</dbReference>
<dbReference type="Gene3D" id="1.10.10.60">
    <property type="entry name" value="Homeodomain-like"/>
    <property type="match status" value="2"/>
</dbReference>
<feature type="region of interest" description="Disordered" evidence="8">
    <location>
        <begin position="108"/>
        <end position="143"/>
    </location>
</feature>
<keyword evidence="3" id="KW-0805">Transcription regulation</keyword>
<dbReference type="GO" id="GO:0005634">
    <property type="term" value="C:nucleus"/>
    <property type="evidence" value="ECO:0007669"/>
    <property type="project" value="UniProtKB-SubCell"/>
</dbReference>
<feature type="domain" description="HTH myb-type" evidence="10">
    <location>
        <begin position="1"/>
        <end position="54"/>
    </location>
</feature>
<dbReference type="CDD" id="cd00167">
    <property type="entry name" value="SANT"/>
    <property type="match status" value="2"/>
</dbReference>
<evidence type="ECO:0000256" key="1">
    <source>
        <dbReference type="ARBA" id="ARBA00004123"/>
    </source>
</evidence>
<gene>
    <name evidence="12" type="ORF">JCGZ_23610</name>
</gene>
<dbReference type="OrthoDB" id="845668at2759"/>
<feature type="domain" description="Myb-like" evidence="9">
    <location>
        <begin position="51"/>
        <end position="101"/>
    </location>
</feature>
<dbReference type="InterPro" id="IPR009057">
    <property type="entry name" value="Homeodomain-like_sf"/>
</dbReference>
<dbReference type="PANTHER" id="PTHR47999">
    <property type="entry name" value="TRANSCRIPTION FACTOR MYB8-RELATED-RELATED"/>
    <property type="match status" value="1"/>
</dbReference>
<keyword evidence="6" id="KW-0804">Transcription</keyword>
<evidence type="ECO:0000256" key="8">
    <source>
        <dbReference type="SAM" id="MobiDB-lite"/>
    </source>
</evidence>
<feature type="domain" description="Myb-like" evidence="9">
    <location>
        <begin position="6"/>
        <end position="50"/>
    </location>
</feature>
<dbReference type="InterPro" id="IPR017930">
    <property type="entry name" value="Myb_dom"/>
</dbReference>
<dbReference type="EMBL" id="KM034699">
    <property type="protein sequence ID" value="AIT52279.1"/>
    <property type="molecule type" value="Genomic_DNA"/>
</dbReference>
<dbReference type="SMART" id="SM00717">
    <property type="entry name" value="SANT"/>
    <property type="match status" value="2"/>
</dbReference>
<evidence type="ECO:0000313" key="13">
    <source>
        <dbReference type="Proteomes" id="UP000027138"/>
    </source>
</evidence>